<reference evidence="2 3" key="1">
    <citation type="journal article" date="2013" name="PLoS Genet.">
        <title>Comparative genome structure, secondary metabolite, and effector coding capacity across Cochliobolus pathogens.</title>
        <authorList>
            <person name="Condon B.J."/>
            <person name="Leng Y."/>
            <person name="Wu D."/>
            <person name="Bushley K.E."/>
            <person name="Ohm R.A."/>
            <person name="Otillar R."/>
            <person name="Martin J."/>
            <person name="Schackwitz W."/>
            <person name="Grimwood J."/>
            <person name="MohdZainudin N."/>
            <person name="Xue C."/>
            <person name="Wang R."/>
            <person name="Manning V.A."/>
            <person name="Dhillon B."/>
            <person name="Tu Z.J."/>
            <person name="Steffenson B.J."/>
            <person name="Salamov A."/>
            <person name="Sun H."/>
            <person name="Lowry S."/>
            <person name="LaButti K."/>
            <person name="Han J."/>
            <person name="Copeland A."/>
            <person name="Lindquist E."/>
            <person name="Barry K."/>
            <person name="Schmutz J."/>
            <person name="Baker S.E."/>
            <person name="Ciuffetti L.M."/>
            <person name="Grigoriev I.V."/>
            <person name="Zhong S."/>
            <person name="Turgeon B.G."/>
        </authorList>
    </citation>
    <scope>NUCLEOTIDE SEQUENCE [LARGE SCALE GENOMIC DNA]</scope>
    <source>
        <strain evidence="2 3">FI3</strain>
    </source>
</reference>
<dbReference type="AlphaFoldDB" id="W7EPS5"/>
<proteinExistence type="predicted"/>
<dbReference type="OrthoDB" id="2157530at2759"/>
<dbReference type="PANTHER" id="PTHR24148:SF73">
    <property type="entry name" value="HET DOMAIN PROTEIN (AFU_ORTHOLOGUE AFUA_8G01020)"/>
    <property type="match status" value="1"/>
</dbReference>
<dbReference type="InterPro" id="IPR052895">
    <property type="entry name" value="HetReg/Transcr_Mod"/>
</dbReference>
<organism evidence="2 3">
    <name type="scientific">Bipolaris victoriae (strain FI3)</name>
    <name type="common">Victoria blight of oats agent</name>
    <name type="synonym">Cochliobolus victoriae</name>
    <dbReference type="NCBI Taxonomy" id="930091"/>
    <lineage>
        <taxon>Eukaryota</taxon>
        <taxon>Fungi</taxon>
        <taxon>Dikarya</taxon>
        <taxon>Ascomycota</taxon>
        <taxon>Pezizomycotina</taxon>
        <taxon>Dothideomycetes</taxon>
        <taxon>Pleosporomycetidae</taxon>
        <taxon>Pleosporales</taxon>
        <taxon>Pleosporineae</taxon>
        <taxon>Pleosporaceae</taxon>
        <taxon>Bipolaris</taxon>
    </lineage>
</organism>
<sequence>MHYMPLDDRKNEIRVLRFLNVSSPVLAEDPLECSIEHVPLEYCPLFQPLQENLQTQAGPVVWDVFTECVDLRDSTLEQTITHEAKNLGTTRNHKHTSGFRYTWGDFEALSYTWGDGDNKRRICVNGNDIDVPTNLENALRALRGLPETRLGMCYWVDSLCINQQDEKEKNKQVKRMKDIYGRARAVVVWLGQEEETDSLAVEIMRFVCRKEMLQPRWYLLSSSRYALVAFARKTYWARCWIIQELAMNHNSTLLLCDVLDYQPDDDLWQDTQALVNRLYCLLILAFKPDVGIGVGTLSSLTRDSKAIIDKDKVYSILGLVDPAISADIIPDYSLSEQQVFTDLTKSVVRKSGSLDYIRFGGIPEIKGWPSWVLDWRRPFLLRHVRCYRSFKASGDIPAKFRFEDREESESLLICNGFYVDVVDKVVTETSQIGHFTRSITDSNRYGTLVRQAIHQTMLLECPDVTEELLFEIPWMQNSDEYPASNDPLADQEWLKILQSRYHKFFHKFRENNKNFTIGGQSFQSLFPQSVKRNSDISKISEAVIEAGFCLTKRILITTKTGYLGLAPIMIHAGDVVAILLGSQIPILLRPVGDNRFQFVGECYVHGLMDGEILSDEDVAQQEFVLC</sequence>
<feature type="domain" description="Heterokaryon incompatibility" evidence="1">
    <location>
        <begin position="106"/>
        <end position="244"/>
    </location>
</feature>
<dbReference type="PANTHER" id="PTHR24148">
    <property type="entry name" value="ANKYRIN REPEAT DOMAIN-CONTAINING PROTEIN 39 HOMOLOG-RELATED"/>
    <property type="match status" value="1"/>
</dbReference>
<dbReference type="EMBL" id="KI968716">
    <property type="protein sequence ID" value="EUN29009.1"/>
    <property type="molecule type" value="Genomic_DNA"/>
</dbReference>
<protein>
    <recommendedName>
        <fullName evidence="1">Heterokaryon incompatibility domain-containing protein</fullName>
    </recommendedName>
</protein>
<dbReference type="InterPro" id="IPR010730">
    <property type="entry name" value="HET"/>
</dbReference>
<dbReference type="HOGENOM" id="CLU_004184_7_2_1"/>
<keyword evidence="3" id="KW-1185">Reference proteome</keyword>
<dbReference type="RefSeq" id="XP_014558593.1">
    <property type="nucleotide sequence ID" value="XM_014703107.1"/>
</dbReference>
<dbReference type="GeneID" id="26255869"/>
<evidence type="ECO:0000313" key="2">
    <source>
        <dbReference type="EMBL" id="EUN29009.1"/>
    </source>
</evidence>
<evidence type="ECO:0000313" key="3">
    <source>
        <dbReference type="Proteomes" id="UP000054337"/>
    </source>
</evidence>
<dbReference type="Pfam" id="PF26639">
    <property type="entry name" value="Het-6_barrel"/>
    <property type="match status" value="1"/>
</dbReference>
<dbReference type="Proteomes" id="UP000054337">
    <property type="component" value="Unassembled WGS sequence"/>
</dbReference>
<evidence type="ECO:0000259" key="1">
    <source>
        <dbReference type="Pfam" id="PF06985"/>
    </source>
</evidence>
<name>W7EPS5_BIPV3</name>
<accession>W7EPS5</accession>
<dbReference type="Pfam" id="PF06985">
    <property type="entry name" value="HET"/>
    <property type="match status" value="1"/>
</dbReference>
<gene>
    <name evidence="2" type="ORF">COCVIDRAFT_36129</name>
</gene>